<protein>
    <submittedName>
        <fullName evidence="2">Endonuclease IV</fullName>
    </submittedName>
</protein>
<dbReference type="KEGG" id="tos:Theos_2344"/>
<keyword evidence="3" id="KW-1185">Reference proteome</keyword>
<keyword evidence="2" id="KW-0614">Plasmid</keyword>
<dbReference type="Gene3D" id="3.20.20.150">
    <property type="entry name" value="Divalent-metal-dependent TIM barrel enzymes"/>
    <property type="match status" value="1"/>
</dbReference>
<dbReference type="InterPro" id="IPR013022">
    <property type="entry name" value="Xyl_isomerase-like_TIM-brl"/>
</dbReference>
<dbReference type="HOGENOM" id="CLU_1142169_0_0_0"/>
<dbReference type="Proteomes" id="UP000000211">
    <property type="component" value="Plasmid pTHEOS01"/>
</dbReference>
<dbReference type="InterPro" id="IPR036237">
    <property type="entry name" value="Xyl_isomerase-like_sf"/>
</dbReference>
<feature type="domain" description="Xylose isomerase-like TIM barrel" evidence="1">
    <location>
        <begin position="40"/>
        <end position="207"/>
    </location>
</feature>
<keyword evidence="2" id="KW-0378">Hydrolase</keyword>
<name>K7QWV0_THEOS</name>
<proteinExistence type="predicted"/>
<geneLocation type="plasmid" evidence="2 3">
    <name>pTHEOS01</name>
</geneLocation>
<dbReference type="SUPFAM" id="SSF51658">
    <property type="entry name" value="Xylose isomerase-like"/>
    <property type="match status" value="1"/>
</dbReference>
<reference evidence="2 3" key="1">
    <citation type="journal article" date="2013" name="Genome Announc.">
        <title>Whole Genome Sequencing of Thermus oshimai JL-2 and Thermus thermophilus JL-18, Incomplete Denitrifiers from the United States Great Basin.</title>
        <authorList>
            <person name="Murugapiran S.K."/>
            <person name="Huntemann M."/>
            <person name="Wei C.L."/>
            <person name="Han J."/>
            <person name="Detter J.C."/>
            <person name="Han C.S."/>
            <person name="Erkkila T.H."/>
            <person name="Teshima H."/>
            <person name="Chen A."/>
            <person name="Kyrpides N."/>
            <person name="Mavrommatis K."/>
            <person name="Markowitz V."/>
            <person name="Szeto E."/>
            <person name="Ivanova N."/>
            <person name="Pagani I."/>
            <person name="Lam J."/>
            <person name="McDonald A.I."/>
            <person name="Dodsworth J.A."/>
            <person name="Pati A."/>
            <person name="Goodwin L."/>
            <person name="Peters L."/>
            <person name="Pitluck S."/>
            <person name="Woyke T."/>
            <person name="Hedlund B.P."/>
        </authorList>
    </citation>
    <scope>NUCLEOTIDE SEQUENCE</scope>
    <source>
        <strain evidence="2 3">JL-2</strain>
        <plasmid evidence="2">pTHEOS01</plasmid>
    </source>
</reference>
<sequence length="241" mass="26330">MRLLWSVNLLEAEALLPRLEALGLGAEVYLDPRGLGDRALLERLARRLPRPLSAHLPFWNLDPIAPDPEVANLSRRRLLEGLEAAARLGAGRAVFHSGLPAKTPLEGALARVEPLLEALRPLVERARALGVALFLENTHEPAPGALVELLEALGLGFCFDPAHARVFSATPDPFSWLALRPGHLHLNGTDGVYDRHWNLDRGEGDLAWLEGLEGVPWVLEVRGDPEPSLRFLADRLLTAGG</sequence>
<evidence type="ECO:0000259" key="1">
    <source>
        <dbReference type="Pfam" id="PF01261"/>
    </source>
</evidence>
<evidence type="ECO:0000313" key="3">
    <source>
        <dbReference type="Proteomes" id="UP000000211"/>
    </source>
</evidence>
<keyword evidence="2" id="KW-0540">Nuclease</keyword>
<organism evidence="2 3">
    <name type="scientific">Thermus oshimai JL-2</name>
    <dbReference type="NCBI Taxonomy" id="751945"/>
    <lineage>
        <taxon>Bacteria</taxon>
        <taxon>Thermotogati</taxon>
        <taxon>Deinococcota</taxon>
        <taxon>Deinococci</taxon>
        <taxon>Thermales</taxon>
        <taxon>Thermaceae</taxon>
        <taxon>Thermus</taxon>
    </lineage>
</organism>
<dbReference type="GO" id="GO:0004519">
    <property type="term" value="F:endonuclease activity"/>
    <property type="evidence" value="ECO:0007669"/>
    <property type="project" value="UniProtKB-KW"/>
</dbReference>
<accession>K7QWV0</accession>
<dbReference type="AlphaFoldDB" id="K7QWV0"/>
<dbReference type="RefSeq" id="WP_015065328.1">
    <property type="nucleotide sequence ID" value="NC_019387.1"/>
</dbReference>
<dbReference type="Pfam" id="PF01261">
    <property type="entry name" value="AP_endonuc_2"/>
    <property type="match status" value="1"/>
</dbReference>
<gene>
    <name evidence="2" type="ORF">Theos_2344</name>
</gene>
<keyword evidence="2" id="KW-0255">Endonuclease</keyword>
<dbReference type="EMBL" id="CP003250">
    <property type="protein sequence ID" value="AFV77331.1"/>
    <property type="molecule type" value="Genomic_DNA"/>
</dbReference>
<dbReference type="PATRIC" id="fig|751945.3.peg.2284"/>
<evidence type="ECO:0000313" key="2">
    <source>
        <dbReference type="EMBL" id="AFV77331.1"/>
    </source>
</evidence>
<dbReference type="OrthoDB" id="9801960at2"/>